<dbReference type="Pfam" id="PF00158">
    <property type="entry name" value="Sigma54_activat"/>
    <property type="match status" value="1"/>
</dbReference>
<sequence>MNNETRLKLVMDNPFEGIMAIDEKGIVFFVNAFFLEILNSSEQTVVGRHIWEVVPNCRLFETVSQGYSIWGETLKINAKEFLVARFPLKAGGQVVGAMVKTIFPDQTVAKEIVHKLAQPAKPGFQQALCTCRDIIGETVPMLYVKKLARRASRTSSTLLITGESGTGKEIIAQAIHTRSVRREAPFITVNCGAIPENLLESELFGYVDGAFTGARKGGKPGKFELANGGTILLDEIGDMPLYMQVKLLRVLQEREVWRVGATAPTKLDVRVMASTNTDLKKQVHDKKFREDLYYRLNVLEINLPPLRDRLEDLPLLIESLICRINKKIGADAKAITPASLDLLRSYNWPGNVRELENVLEQAINWSEDVVIDVQKIPIRPWEREGSSTVRQPEQPFRNLVEQTERDLIVNALEKAKGNKAMAARMLNIQRSVLYKKLERMNIAF</sequence>
<dbReference type="CDD" id="cd00130">
    <property type="entry name" value="PAS"/>
    <property type="match status" value="1"/>
</dbReference>
<evidence type="ECO:0000256" key="4">
    <source>
        <dbReference type="ARBA" id="ARBA00023125"/>
    </source>
</evidence>
<dbReference type="SUPFAM" id="SSF52540">
    <property type="entry name" value="P-loop containing nucleoside triphosphate hydrolases"/>
    <property type="match status" value="1"/>
</dbReference>
<evidence type="ECO:0000256" key="2">
    <source>
        <dbReference type="ARBA" id="ARBA00022840"/>
    </source>
</evidence>
<evidence type="ECO:0000256" key="1">
    <source>
        <dbReference type="ARBA" id="ARBA00022741"/>
    </source>
</evidence>
<dbReference type="InterPro" id="IPR009057">
    <property type="entry name" value="Homeodomain-like_sf"/>
</dbReference>
<evidence type="ECO:0000259" key="6">
    <source>
        <dbReference type="PROSITE" id="PS50045"/>
    </source>
</evidence>
<keyword evidence="2" id="KW-0067">ATP-binding</keyword>
<dbReference type="InterPro" id="IPR003593">
    <property type="entry name" value="AAA+_ATPase"/>
</dbReference>
<evidence type="ECO:0000259" key="7">
    <source>
        <dbReference type="PROSITE" id="PS50112"/>
    </source>
</evidence>
<evidence type="ECO:0000313" key="8">
    <source>
        <dbReference type="EMBL" id="TCL37146.1"/>
    </source>
</evidence>
<dbReference type="Pfam" id="PF25601">
    <property type="entry name" value="AAA_lid_14"/>
    <property type="match status" value="1"/>
</dbReference>
<dbReference type="InterPro" id="IPR025944">
    <property type="entry name" value="Sigma_54_int_dom_CS"/>
</dbReference>
<keyword evidence="5" id="KW-0804">Transcription</keyword>
<gene>
    <name evidence="8" type="ORF">EV210_1067</name>
</gene>
<accession>A0A4R1PX73</accession>
<dbReference type="InterPro" id="IPR002078">
    <property type="entry name" value="Sigma_54_int"/>
</dbReference>
<dbReference type="GO" id="GO:0005524">
    <property type="term" value="F:ATP binding"/>
    <property type="evidence" value="ECO:0007669"/>
    <property type="project" value="UniProtKB-KW"/>
</dbReference>
<keyword evidence="3" id="KW-0805">Transcription regulation</keyword>
<dbReference type="Proteomes" id="UP000295063">
    <property type="component" value="Unassembled WGS sequence"/>
</dbReference>
<dbReference type="SUPFAM" id="SSF46689">
    <property type="entry name" value="Homeodomain-like"/>
    <property type="match status" value="1"/>
</dbReference>
<dbReference type="PROSITE" id="PS50045">
    <property type="entry name" value="SIGMA54_INTERACT_4"/>
    <property type="match status" value="1"/>
</dbReference>
<dbReference type="InterPro" id="IPR027417">
    <property type="entry name" value="P-loop_NTPase"/>
</dbReference>
<evidence type="ECO:0000313" key="9">
    <source>
        <dbReference type="Proteomes" id="UP000295063"/>
    </source>
</evidence>
<dbReference type="InterPro" id="IPR025662">
    <property type="entry name" value="Sigma_54_int_dom_ATP-bd_1"/>
</dbReference>
<dbReference type="RefSeq" id="WP_132079240.1">
    <property type="nucleotide sequence ID" value="NZ_DALYTA010000015.1"/>
</dbReference>
<dbReference type="SMART" id="SM00091">
    <property type="entry name" value="PAS"/>
    <property type="match status" value="1"/>
</dbReference>
<feature type="domain" description="Sigma-54 factor interaction" evidence="6">
    <location>
        <begin position="134"/>
        <end position="364"/>
    </location>
</feature>
<dbReference type="OrthoDB" id="9765164at2"/>
<comment type="caution">
    <text evidence="8">The sequence shown here is derived from an EMBL/GenBank/DDBJ whole genome shotgun (WGS) entry which is preliminary data.</text>
</comment>
<dbReference type="InterPro" id="IPR002197">
    <property type="entry name" value="HTH_Fis"/>
</dbReference>
<dbReference type="EMBL" id="SLUI01000006">
    <property type="protein sequence ID" value="TCL37146.1"/>
    <property type="molecule type" value="Genomic_DNA"/>
</dbReference>
<dbReference type="GO" id="GO:0043565">
    <property type="term" value="F:sequence-specific DNA binding"/>
    <property type="evidence" value="ECO:0007669"/>
    <property type="project" value="InterPro"/>
</dbReference>
<dbReference type="PRINTS" id="PR01590">
    <property type="entry name" value="HTHFIS"/>
</dbReference>
<dbReference type="FunFam" id="3.40.50.300:FF:000006">
    <property type="entry name" value="DNA-binding transcriptional regulator NtrC"/>
    <property type="match status" value="1"/>
</dbReference>
<dbReference type="PANTHER" id="PTHR32071">
    <property type="entry name" value="TRANSCRIPTIONAL REGULATORY PROTEIN"/>
    <property type="match status" value="1"/>
</dbReference>
<evidence type="ECO:0000256" key="5">
    <source>
        <dbReference type="ARBA" id="ARBA00023163"/>
    </source>
</evidence>
<dbReference type="Gene3D" id="3.40.50.300">
    <property type="entry name" value="P-loop containing nucleotide triphosphate hydrolases"/>
    <property type="match status" value="1"/>
</dbReference>
<dbReference type="SMART" id="SM00382">
    <property type="entry name" value="AAA"/>
    <property type="match status" value="1"/>
</dbReference>
<keyword evidence="9" id="KW-1185">Reference proteome</keyword>
<dbReference type="Gene3D" id="3.30.450.20">
    <property type="entry name" value="PAS domain"/>
    <property type="match status" value="1"/>
</dbReference>
<dbReference type="PROSITE" id="PS50112">
    <property type="entry name" value="PAS"/>
    <property type="match status" value="1"/>
</dbReference>
<dbReference type="InterPro" id="IPR058031">
    <property type="entry name" value="AAA_lid_NorR"/>
</dbReference>
<dbReference type="GO" id="GO:0006355">
    <property type="term" value="P:regulation of DNA-templated transcription"/>
    <property type="evidence" value="ECO:0007669"/>
    <property type="project" value="InterPro"/>
</dbReference>
<keyword evidence="1" id="KW-0547">Nucleotide-binding</keyword>
<reference evidence="8 9" key="1">
    <citation type="submission" date="2019-03" db="EMBL/GenBank/DDBJ databases">
        <title>Genomic Encyclopedia of Type Strains, Phase IV (KMG-IV): sequencing the most valuable type-strain genomes for metagenomic binning, comparative biology and taxonomic classification.</title>
        <authorList>
            <person name="Goeker M."/>
        </authorList>
    </citation>
    <scope>NUCLEOTIDE SEQUENCE [LARGE SCALE GENOMIC DNA]</scope>
    <source>
        <strain evidence="8 9">DSM 15969</strain>
    </source>
</reference>
<dbReference type="AlphaFoldDB" id="A0A4R1PX73"/>
<dbReference type="Gene3D" id="1.10.8.60">
    <property type="match status" value="1"/>
</dbReference>
<feature type="domain" description="PAS" evidence="7">
    <location>
        <begin position="3"/>
        <end position="54"/>
    </location>
</feature>
<protein>
    <submittedName>
        <fullName evidence="8">PAS domain S-box-containing protein</fullName>
    </submittedName>
</protein>
<organism evidence="8 9">
    <name type="scientific">Anaerospora hongkongensis</name>
    <dbReference type="NCBI Taxonomy" id="244830"/>
    <lineage>
        <taxon>Bacteria</taxon>
        <taxon>Bacillati</taxon>
        <taxon>Bacillota</taxon>
        <taxon>Negativicutes</taxon>
        <taxon>Selenomonadales</taxon>
        <taxon>Sporomusaceae</taxon>
        <taxon>Anaerospora</taxon>
    </lineage>
</organism>
<dbReference type="Pfam" id="PF02954">
    <property type="entry name" value="HTH_8"/>
    <property type="match status" value="1"/>
</dbReference>
<dbReference type="PROSITE" id="PS00676">
    <property type="entry name" value="SIGMA54_INTERACT_2"/>
    <property type="match status" value="1"/>
</dbReference>
<keyword evidence="4" id="KW-0238">DNA-binding</keyword>
<dbReference type="InterPro" id="IPR000014">
    <property type="entry name" value="PAS"/>
</dbReference>
<dbReference type="PROSITE" id="PS00675">
    <property type="entry name" value="SIGMA54_INTERACT_1"/>
    <property type="match status" value="1"/>
</dbReference>
<dbReference type="PANTHER" id="PTHR32071:SF57">
    <property type="entry name" value="C4-DICARBOXYLATE TRANSPORT TRANSCRIPTIONAL REGULATORY PROTEIN DCTD"/>
    <property type="match status" value="1"/>
</dbReference>
<dbReference type="PROSITE" id="PS00688">
    <property type="entry name" value="SIGMA54_INTERACT_3"/>
    <property type="match status" value="1"/>
</dbReference>
<dbReference type="CDD" id="cd00009">
    <property type="entry name" value="AAA"/>
    <property type="match status" value="1"/>
</dbReference>
<dbReference type="Gene3D" id="1.10.10.60">
    <property type="entry name" value="Homeodomain-like"/>
    <property type="match status" value="1"/>
</dbReference>
<dbReference type="InterPro" id="IPR035965">
    <property type="entry name" value="PAS-like_dom_sf"/>
</dbReference>
<name>A0A4R1PX73_9FIRM</name>
<evidence type="ECO:0000256" key="3">
    <source>
        <dbReference type="ARBA" id="ARBA00023015"/>
    </source>
</evidence>
<dbReference type="InterPro" id="IPR025943">
    <property type="entry name" value="Sigma_54_int_dom_ATP-bd_2"/>
</dbReference>
<dbReference type="SUPFAM" id="SSF55785">
    <property type="entry name" value="PYP-like sensor domain (PAS domain)"/>
    <property type="match status" value="1"/>
</dbReference>
<proteinExistence type="predicted"/>